<name>A0ABS0KWE9_9BACT</name>
<evidence type="ECO:0000256" key="2">
    <source>
        <dbReference type="SAM" id="SignalP"/>
    </source>
</evidence>
<feature type="compositionally biased region" description="Low complexity" evidence="1">
    <location>
        <begin position="351"/>
        <end position="361"/>
    </location>
</feature>
<dbReference type="Gene3D" id="1.10.575.10">
    <property type="entry name" value="P1 Nuclease"/>
    <property type="match status" value="1"/>
</dbReference>
<evidence type="ECO:0008006" key="5">
    <source>
        <dbReference type="Google" id="ProtNLM"/>
    </source>
</evidence>
<keyword evidence="4" id="KW-1185">Reference proteome</keyword>
<sequence>MKKICLTLLVLLCPFFSPGWGGFSHKVITQLAVYSLPGSMQGFYFRHLNQLVQFSNAAEQRAENDSVEASRHFIYMDHYGENPFGSVPKEWEKATAKYKADTLRKYGTLPWVIDEVREKLTQAFRAGDTAQIVRLSADLSHYVADAYSPLRTTVNHNGQLSNQEGIQPLWENKVPERHIAEFKLQNKPAKYIKTPLADTWQALQESYGFLGATFDIEEQLGRNFTPEQKYVFSHRFGQTRRAYSDEFADAYDKAQVGGMVMIRIQLASSFVGSMWLTAWKDAGSPNLDKMLKKPIEKEEKDKLDEHLAAWKDNQLVPQNLLLAQLKEKVVEAPDLIRPAADMAPPPPAAPQPTAKVPAAPAEAEKVKVKTKNDEGSTKRKEKEKKPAKKAEKKADDGW</sequence>
<comment type="caution">
    <text evidence="3">The sequence shown here is derived from an EMBL/GenBank/DDBJ whole genome shotgun (WGS) entry which is preliminary data.</text>
</comment>
<reference evidence="3 4" key="1">
    <citation type="submission" date="2020-11" db="EMBL/GenBank/DDBJ databases">
        <title>Hymenobacter sp.</title>
        <authorList>
            <person name="Kim M.K."/>
        </authorList>
    </citation>
    <scope>NUCLEOTIDE SEQUENCE [LARGE SCALE GENOMIC DNA]</scope>
    <source>
        <strain evidence="3 4">BT594</strain>
    </source>
</reference>
<evidence type="ECO:0000313" key="3">
    <source>
        <dbReference type="EMBL" id="MBG8552181.1"/>
    </source>
</evidence>
<dbReference type="EMBL" id="JADWYK010000001">
    <property type="protein sequence ID" value="MBG8552181.1"/>
    <property type="molecule type" value="Genomic_DNA"/>
</dbReference>
<proteinExistence type="predicted"/>
<feature type="region of interest" description="Disordered" evidence="1">
    <location>
        <begin position="338"/>
        <end position="398"/>
    </location>
</feature>
<evidence type="ECO:0000256" key="1">
    <source>
        <dbReference type="SAM" id="MobiDB-lite"/>
    </source>
</evidence>
<dbReference type="SUPFAM" id="SSF48537">
    <property type="entry name" value="Phospholipase C/P1 nuclease"/>
    <property type="match status" value="1"/>
</dbReference>
<organism evidence="3 4">
    <name type="scientific">Hymenobacter guriensis</name>
    <dbReference type="NCBI Taxonomy" id="2793065"/>
    <lineage>
        <taxon>Bacteria</taxon>
        <taxon>Pseudomonadati</taxon>
        <taxon>Bacteroidota</taxon>
        <taxon>Cytophagia</taxon>
        <taxon>Cytophagales</taxon>
        <taxon>Hymenobacteraceae</taxon>
        <taxon>Hymenobacter</taxon>
    </lineage>
</organism>
<dbReference type="CDD" id="cd10981">
    <property type="entry name" value="ZnPC_S1P1"/>
    <property type="match status" value="1"/>
</dbReference>
<protein>
    <recommendedName>
        <fullName evidence="5">S1/P1 Nuclease</fullName>
    </recommendedName>
</protein>
<dbReference type="InterPro" id="IPR008947">
    <property type="entry name" value="PLipase_C/P1_nuclease_dom_sf"/>
</dbReference>
<feature type="signal peptide" evidence="2">
    <location>
        <begin position="1"/>
        <end position="21"/>
    </location>
</feature>
<dbReference type="Proteomes" id="UP000601099">
    <property type="component" value="Unassembled WGS sequence"/>
</dbReference>
<feature type="chain" id="PRO_5047328786" description="S1/P1 Nuclease" evidence="2">
    <location>
        <begin position="22"/>
        <end position="398"/>
    </location>
</feature>
<keyword evidence="2" id="KW-0732">Signal</keyword>
<accession>A0ABS0KWE9</accession>
<dbReference type="RefSeq" id="WP_196953227.1">
    <property type="nucleotide sequence ID" value="NZ_JADWYK010000001.1"/>
</dbReference>
<feature type="compositionally biased region" description="Basic and acidic residues" evidence="1">
    <location>
        <begin position="362"/>
        <end position="398"/>
    </location>
</feature>
<gene>
    <name evidence="3" type="ORF">I5L79_01405</name>
</gene>
<evidence type="ECO:0000313" key="4">
    <source>
        <dbReference type="Proteomes" id="UP000601099"/>
    </source>
</evidence>